<sequence>MVFSISQAAQDIQKAYYLQANCFISKPLDLDDFIEVMNMIEKSWFIIACLPQEHQA</sequence>
<accession>A0A1H6FJ11</accession>
<proteinExistence type="predicted"/>
<dbReference type="EMBL" id="FMSV02000558">
    <property type="protein sequence ID" value="SEH09224.1"/>
    <property type="molecule type" value="Genomic_DNA"/>
</dbReference>
<evidence type="ECO:0000313" key="3">
    <source>
        <dbReference type="Proteomes" id="UP000236724"/>
    </source>
</evidence>
<evidence type="ECO:0000313" key="2">
    <source>
        <dbReference type="EMBL" id="SEH09349.1"/>
    </source>
</evidence>
<evidence type="ECO:0008006" key="4">
    <source>
        <dbReference type="Google" id="ProtNLM"/>
    </source>
</evidence>
<dbReference type="RefSeq" id="WP_177428724.1">
    <property type="nucleotide sequence ID" value="NZ_FMSV02000558.1"/>
</dbReference>
<dbReference type="EMBL" id="FMSV02000561">
    <property type="protein sequence ID" value="SEH09349.1"/>
    <property type="molecule type" value="Genomic_DNA"/>
</dbReference>
<gene>
    <name evidence="1" type="ORF">MBHS_05118</name>
    <name evidence="2" type="ORF">MBHS_05244</name>
</gene>
<protein>
    <recommendedName>
        <fullName evidence="4">Response regulatory domain-containing protein</fullName>
    </recommendedName>
</protein>
<reference evidence="2 3" key="1">
    <citation type="submission" date="2016-10" db="EMBL/GenBank/DDBJ databases">
        <authorList>
            <person name="de Groot N.N."/>
        </authorList>
    </citation>
    <scope>NUCLEOTIDE SEQUENCE [LARGE SCALE GENOMIC DNA]</scope>
    <source>
        <strain evidence="2">MBHS1</strain>
    </source>
</reference>
<evidence type="ECO:0000313" key="1">
    <source>
        <dbReference type="EMBL" id="SEH09224.1"/>
    </source>
</evidence>
<dbReference type="AlphaFoldDB" id="A0A1H6FJ11"/>
<keyword evidence="3" id="KW-1185">Reference proteome</keyword>
<name>A0A1H6FJ11_9GAMM</name>
<dbReference type="Proteomes" id="UP000236724">
    <property type="component" value="Unassembled WGS sequence"/>
</dbReference>
<organism evidence="2 3">
    <name type="scientific">Candidatus Venteria ishoeyi</name>
    <dbReference type="NCBI Taxonomy" id="1899563"/>
    <lineage>
        <taxon>Bacteria</taxon>
        <taxon>Pseudomonadati</taxon>
        <taxon>Pseudomonadota</taxon>
        <taxon>Gammaproteobacteria</taxon>
        <taxon>Thiotrichales</taxon>
        <taxon>Thiotrichaceae</taxon>
        <taxon>Venteria</taxon>
    </lineage>
</organism>